<protein>
    <submittedName>
        <fullName evidence="1">Uncharacterized protein</fullName>
    </submittedName>
</protein>
<accession>D3X7K7</accession>
<name>D3X7K7_STAST</name>
<geneLocation type="plasmid" evidence="2">
    <name>pACK3</name>
</geneLocation>
<proteinExistence type="predicted"/>
<dbReference type="AlphaFoldDB" id="D3X7K7"/>
<reference evidence="1" key="2">
    <citation type="submission" date="2017-07" db="EMBL/GenBank/DDBJ databases">
        <authorList>
            <person name="Gargis A.S."/>
            <person name="Tate A.H."/>
            <person name="Heath L.S."/>
            <person name="Heath H.E."/>
            <person name="LeBlanc P.A."/>
            <person name="Sloan G.L."/>
        </authorList>
    </citation>
    <scope>NUCLEOTIDE SEQUENCE</scope>
    <source>
        <strain evidence="1">NRRL B-2628</strain>
        <plasmid evidence="1">pACK1</plasmid>
    </source>
</reference>
<evidence type="ECO:0000313" key="2">
    <source>
        <dbReference type="EMBL" id="ADD24928.1"/>
    </source>
</evidence>
<sequence>MHSPIIYLIENDSDFAESMKGQLPHEYFPYEEYLLDYIDEADWLVANTLEEKNWHRNQWNDEFIDMYKQHRYFNLKQHKDNHLELEITKENIKCWDKDLLALTKKIVKGLEGYCAKNIMAPRFLFDNIDDYFNYNDMIGKSHGGERFVVYKSYKDELDLYRVVSMETLIEDVRLRLQGEAHNKITYQLCQNIVGDYHY</sequence>
<keyword evidence="1" id="KW-0614">Plasmid</keyword>
<dbReference type="EMBL" id="GU228571">
    <property type="protein sequence ID" value="ADD24879.1"/>
    <property type="molecule type" value="Genomic_DNA"/>
</dbReference>
<dbReference type="RefSeq" id="WP_013012272.1">
    <property type="nucleotide sequence ID" value="NC_013944.2"/>
</dbReference>
<reference evidence="1" key="1">
    <citation type="journal article" date="2010" name="Plasmid">
        <title>Complete nucleotide sequences of plasmids pACK1 and pACK3 from Staphylococcus simulans biovar staphylolyticus.</title>
        <authorList>
            <person name="Gargis A.S."/>
            <person name="Tate A.H."/>
            <person name="Heath L.S."/>
            <person name="Heath H.E."/>
            <person name="Leblanc P.A."/>
            <person name="Sloan G.L."/>
        </authorList>
    </citation>
    <scope>NUCLEOTIDE SEQUENCE</scope>
    <source>
        <strain evidence="1">NRRL B-2628</strain>
        <plasmid evidence="1">pACK1</plasmid>
        <plasmid evidence="2">pACK3</plasmid>
    </source>
</reference>
<evidence type="ECO:0000313" key="1">
    <source>
        <dbReference type="EMBL" id="ADD24879.1"/>
    </source>
</evidence>
<organism evidence="1">
    <name type="scientific">Staphylococcus staphylolyticus</name>
    <dbReference type="NCBI Taxonomy" id="1287"/>
    <lineage>
        <taxon>Bacteria</taxon>
        <taxon>Bacillati</taxon>
        <taxon>Bacillota</taxon>
        <taxon>Bacilli</taxon>
        <taxon>Bacillales</taxon>
        <taxon>Staphylococcaceae</taxon>
        <taxon>Staphylococcus</taxon>
    </lineage>
</organism>
<dbReference type="EMBL" id="GU228572">
    <property type="protein sequence ID" value="ADD24928.1"/>
    <property type="molecule type" value="Genomic_DNA"/>
</dbReference>
<geneLocation type="plasmid" evidence="1">
    <name>pACK1</name>
</geneLocation>